<dbReference type="Pfam" id="PF16366">
    <property type="entry name" value="CEBP_ZZ"/>
    <property type="match status" value="1"/>
</dbReference>
<keyword evidence="2 3" id="KW-0694">RNA-binding</keyword>
<evidence type="ECO:0000256" key="4">
    <source>
        <dbReference type="SAM" id="MobiDB-lite"/>
    </source>
</evidence>
<dbReference type="InterPro" id="IPR034819">
    <property type="entry name" value="CPEB"/>
</dbReference>
<feature type="compositionally biased region" description="Polar residues" evidence="4">
    <location>
        <begin position="327"/>
        <end position="354"/>
    </location>
</feature>
<feature type="compositionally biased region" description="Gly residues" evidence="4">
    <location>
        <begin position="302"/>
        <end position="313"/>
    </location>
</feature>
<accession>A0ABS2XPI1</accession>
<gene>
    <name evidence="6" type="primary">Cpeb4_1</name>
    <name evidence="6" type="ORF">GTO93_0017340</name>
</gene>
<dbReference type="Proteomes" id="UP001166093">
    <property type="component" value="Unassembled WGS sequence"/>
</dbReference>
<dbReference type="InterPro" id="IPR035979">
    <property type="entry name" value="RBD_domain_sf"/>
</dbReference>
<dbReference type="SMART" id="SM00360">
    <property type="entry name" value="RRM"/>
    <property type="match status" value="1"/>
</dbReference>
<feature type="region of interest" description="Disordered" evidence="4">
    <location>
        <begin position="218"/>
        <end position="354"/>
    </location>
</feature>
<evidence type="ECO:0000259" key="5">
    <source>
        <dbReference type="PROSITE" id="PS50102"/>
    </source>
</evidence>
<dbReference type="PANTHER" id="PTHR12566:SF2">
    <property type="entry name" value="CYTOPLASMIC POLYADENYLATION ELEMENT-BINDING PROTEIN 4"/>
    <property type="match status" value="1"/>
</dbReference>
<comment type="caution">
    <text evidence="6">The sequence shown here is derived from an EMBL/GenBank/DDBJ whole genome shotgun (WGS) entry which is preliminary data.</text>
</comment>
<dbReference type="CDD" id="cd19757">
    <property type="entry name" value="Bbox1"/>
    <property type="match status" value="1"/>
</dbReference>
<feature type="non-terminal residue" evidence="6">
    <location>
        <position position="1"/>
    </location>
</feature>
<dbReference type="CDD" id="cd12724">
    <property type="entry name" value="RRM1_CPEB2_like"/>
    <property type="match status" value="1"/>
</dbReference>
<evidence type="ECO:0000313" key="6">
    <source>
        <dbReference type="EMBL" id="MBN3275794.1"/>
    </source>
</evidence>
<reference evidence="6" key="1">
    <citation type="journal article" date="2021" name="Cell">
        <title>Tracing the genetic footprints of vertebrate landing in non-teleost ray-finned fishes.</title>
        <authorList>
            <person name="Bi X."/>
            <person name="Wang K."/>
            <person name="Yang L."/>
            <person name="Pan H."/>
            <person name="Jiang H."/>
            <person name="Wei Q."/>
            <person name="Fang M."/>
            <person name="Yu H."/>
            <person name="Zhu C."/>
            <person name="Cai Y."/>
            <person name="He Y."/>
            <person name="Gan X."/>
            <person name="Zeng H."/>
            <person name="Yu D."/>
            <person name="Zhu Y."/>
            <person name="Jiang H."/>
            <person name="Qiu Q."/>
            <person name="Yang H."/>
            <person name="Zhang Y.E."/>
            <person name="Wang W."/>
            <person name="Zhu M."/>
            <person name="He S."/>
            <person name="Zhang G."/>
        </authorList>
    </citation>
    <scope>NUCLEOTIDE SEQUENCE</scope>
    <source>
        <strain evidence="6">Pddl_001</strain>
    </source>
</reference>
<keyword evidence="7" id="KW-1185">Reference proteome</keyword>
<dbReference type="SUPFAM" id="SSF54928">
    <property type="entry name" value="RNA-binding domain, RBD"/>
    <property type="match status" value="1"/>
</dbReference>
<dbReference type="PROSITE" id="PS50102">
    <property type="entry name" value="RRM"/>
    <property type="match status" value="1"/>
</dbReference>
<dbReference type="Pfam" id="PF16367">
    <property type="entry name" value="RRM_7"/>
    <property type="match status" value="1"/>
</dbReference>
<feature type="region of interest" description="Disordered" evidence="4">
    <location>
        <begin position="79"/>
        <end position="138"/>
    </location>
</feature>
<dbReference type="InterPro" id="IPR000504">
    <property type="entry name" value="RRM_dom"/>
</dbReference>
<dbReference type="InterPro" id="IPR032296">
    <property type="entry name" value="CEBP_ZZ"/>
</dbReference>
<evidence type="ECO:0000256" key="1">
    <source>
        <dbReference type="ARBA" id="ARBA00010347"/>
    </source>
</evidence>
<dbReference type="PANTHER" id="PTHR12566">
    <property type="entry name" value="CYTOPLASMIC POLYADENYLATION ELEMENT BINDING PROTEIN CPEB"/>
    <property type="match status" value="1"/>
</dbReference>
<feature type="compositionally biased region" description="Basic and acidic residues" evidence="4">
    <location>
        <begin position="112"/>
        <end position="123"/>
    </location>
</feature>
<feature type="domain" description="RRM" evidence="5">
    <location>
        <begin position="474"/>
        <end position="561"/>
    </location>
</feature>
<feature type="compositionally biased region" description="Low complexity" evidence="4">
    <location>
        <begin position="286"/>
        <end position="301"/>
    </location>
</feature>
<feature type="compositionally biased region" description="Basic residues" evidence="4">
    <location>
        <begin position="233"/>
        <end position="252"/>
    </location>
</feature>
<organism evidence="6 7">
    <name type="scientific">Polyodon spathula</name>
    <name type="common">North American paddlefish</name>
    <name type="synonym">Squalus spathula</name>
    <dbReference type="NCBI Taxonomy" id="7913"/>
    <lineage>
        <taxon>Eukaryota</taxon>
        <taxon>Metazoa</taxon>
        <taxon>Chordata</taxon>
        <taxon>Craniata</taxon>
        <taxon>Vertebrata</taxon>
        <taxon>Euteleostomi</taxon>
        <taxon>Actinopterygii</taxon>
        <taxon>Chondrostei</taxon>
        <taxon>Acipenseriformes</taxon>
        <taxon>Polyodontidae</taxon>
        <taxon>Polyodon</taxon>
    </lineage>
</organism>
<comment type="similarity">
    <text evidence="1">Belongs to the RRM CPEB family.</text>
</comment>
<sequence length="730" mass="81032">MGDYGFGVLVQNNTGNKSAFPVRFHPHLQPPHHHHQNASASQAAFINNNTAANGSNGGSAWLFPAATTHSNMQDEILCSEKSKAQQQQQEIQETQEKQQLSPSHQETGIISDLEKARSEENKGENGSPENSNGKEKLRIESPILTGFDYQETSELGTAAQSTTSSASSLTGFNNWSAAIQPSPSTIINEDVSFFNPAASANNGPLLFQNFPHHVSPGFGGNFSPQIGPLSQHHPPHPHFQHPHNQHQQHRRSPASPHPPPFPHRNAAFNQLPHLGNNLSKPPSPWGSYQSPSPTPSSTSWSPGGGYGGWGGSQGRDYRRGLNGGMTPINSISPLKKTFPNSHMPSQKYSRTSPGFTPKSWMEESMSRSDNIFPFQERTRSFDGFNMHSLENSLIDIMRAEQDSLKGRLGFSHPGADSPLPINARTYGRRRGHSSLFPIEDGFPDDDRAEQGLTGLGSPHCFPHQNGERVERYSRKVFVGGLPPDIDEDEITASFRRFGHLFVDWPHKAESKSYFPPKGYAFLLFQDESSVQALIDACIEEDGKLYLCVSSPTIKDKPVQIRPWNLNDSDFVMDGSQPLDPRKTIFVGGVPRPLRAGFFVTYWMILRLALGEILAGGPLLGRFTTVPNSLNLDNMALTVVWWSPRALEMAFILLLQVEVKPYVLDDQLCDECQGTRCGGKFAPFFCANVTCLQYYCEYCWAAIHSRAGREFHKPLVKEGGDRPRHISFRWN</sequence>
<evidence type="ECO:0000313" key="7">
    <source>
        <dbReference type="Proteomes" id="UP001166093"/>
    </source>
</evidence>
<dbReference type="EMBL" id="JAAWVQ010053931">
    <property type="protein sequence ID" value="MBN3275794.1"/>
    <property type="molecule type" value="Genomic_DNA"/>
</dbReference>
<dbReference type="Gene3D" id="3.30.70.330">
    <property type="match status" value="1"/>
</dbReference>
<name>A0ABS2XPI1_POLSP</name>
<dbReference type="InterPro" id="IPR012677">
    <property type="entry name" value="Nucleotide-bd_a/b_plait_sf"/>
</dbReference>
<dbReference type="InterPro" id="IPR038446">
    <property type="entry name" value="CEBP_ZZ_sf"/>
</dbReference>
<protein>
    <submittedName>
        <fullName evidence="6">CPEB4 protein</fullName>
    </submittedName>
</protein>
<dbReference type="Gene3D" id="4.10.640.40">
    <property type="entry name" value="Cytoplasmic polyadenylation element-binding protein, ZZ domain"/>
    <property type="match status" value="1"/>
</dbReference>
<evidence type="ECO:0000256" key="2">
    <source>
        <dbReference type="ARBA" id="ARBA00022884"/>
    </source>
</evidence>
<proteinExistence type="inferred from homology"/>
<feature type="non-terminal residue" evidence="6">
    <location>
        <position position="730"/>
    </location>
</feature>
<evidence type="ECO:0000256" key="3">
    <source>
        <dbReference type="PROSITE-ProRule" id="PRU00176"/>
    </source>
</evidence>